<accession>A0A2K6V2P0</accession>
<dbReference type="OMA" id="RYCCGFA"/>
<dbReference type="InterPro" id="IPR053891">
    <property type="entry name" value="Shisa_N"/>
</dbReference>
<proteinExistence type="predicted"/>
<feature type="transmembrane region" description="Helical" evidence="5">
    <location>
        <begin position="60"/>
        <end position="93"/>
    </location>
</feature>
<evidence type="ECO:0000313" key="7">
    <source>
        <dbReference type="Ensembl" id="ENSSBOP00000038447.1"/>
    </source>
</evidence>
<keyword evidence="8" id="KW-1185">Reference proteome</keyword>
<dbReference type="PANTHER" id="PTHR31395">
    <property type="entry name" value="SHISA"/>
    <property type="match status" value="1"/>
</dbReference>
<evidence type="ECO:0000256" key="2">
    <source>
        <dbReference type="ARBA" id="ARBA00022692"/>
    </source>
</evidence>
<keyword evidence="4 5" id="KW-0472">Membrane</keyword>
<feature type="domain" description="Shisa N-terminal" evidence="6">
    <location>
        <begin position="6"/>
        <end position="51"/>
    </location>
</feature>
<dbReference type="PANTHER" id="PTHR31395:SF2">
    <property type="entry name" value="PROTEIN SHISA-LIKE-2B"/>
    <property type="match status" value="1"/>
</dbReference>
<dbReference type="Pfam" id="PF13908">
    <property type="entry name" value="Shisa_N"/>
    <property type="match status" value="1"/>
</dbReference>
<name>A0A2K6V2P0_SAIBB</name>
<comment type="subcellular location">
    <subcellularLocation>
        <location evidence="1">Membrane</location>
    </subcellularLocation>
</comment>
<keyword evidence="2 5" id="KW-0812">Transmembrane</keyword>
<protein>
    <submittedName>
        <fullName evidence="7">Shisa like 2B</fullName>
    </submittedName>
</protein>
<keyword evidence="3 5" id="KW-1133">Transmembrane helix</keyword>
<dbReference type="InterPro" id="IPR026910">
    <property type="entry name" value="Shisa"/>
</dbReference>
<evidence type="ECO:0000259" key="6">
    <source>
        <dbReference type="Pfam" id="PF13908"/>
    </source>
</evidence>
<dbReference type="GO" id="GO:0016020">
    <property type="term" value="C:membrane"/>
    <property type="evidence" value="ECO:0007669"/>
    <property type="project" value="UniProtKB-SubCell"/>
</dbReference>
<dbReference type="Ensembl" id="ENSSBOT00000055398.1">
    <property type="protein sequence ID" value="ENSSBOP00000038447.1"/>
    <property type="gene ID" value="ENSSBOG00000035291.1"/>
</dbReference>
<dbReference type="AlphaFoldDB" id="A0A2K6V2P0"/>
<dbReference type="GeneTree" id="ENSGT00940000161622"/>
<evidence type="ECO:0000256" key="4">
    <source>
        <dbReference type="ARBA" id="ARBA00023136"/>
    </source>
</evidence>
<reference evidence="7" key="1">
    <citation type="submission" date="2025-08" db="UniProtKB">
        <authorList>
            <consortium name="Ensembl"/>
        </authorList>
    </citation>
    <scope>IDENTIFICATION</scope>
</reference>
<evidence type="ECO:0000313" key="8">
    <source>
        <dbReference type="Proteomes" id="UP000233220"/>
    </source>
</evidence>
<reference evidence="7" key="2">
    <citation type="submission" date="2025-09" db="UniProtKB">
        <authorList>
            <consortium name="Ensembl"/>
        </authorList>
    </citation>
    <scope>IDENTIFICATION</scope>
</reference>
<sequence length="172" mass="19131">MSEASQLCSGYYSLNQSFVEPFQCPRRGEGAALRYCCGFADLKYCCSEPGSYFPYKHSYMWSLSIGALIGLGIAALVLLAFVISICVLCYLFLYTKPQRLDTGLKLQHLEASSTQEVKFDAIISNNYFILFCVSAALNSNAASHTTNETYYEADDIIQEKNNGCNTNPRCLL</sequence>
<evidence type="ECO:0000256" key="3">
    <source>
        <dbReference type="ARBA" id="ARBA00022989"/>
    </source>
</evidence>
<evidence type="ECO:0000256" key="1">
    <source>
        <dbReference type="ARBA" id="ARBA00004370"/>
    </source>
</evidence>
<evidence type="ECO:0000256" key="5">
    <source>
        <dbReference type="SAM" id="Phobius"/>
    </source>
</evidence>
<organism evidence="7 8">
    <name type="scientific">Saimiri boliviensis boliviensis</name>
    <name type="common">Bolivian squirrel monkey</name>
    <dbReference type="NCBI Taxonomy" id="39432"/>
    <lineage>
        <taxon>Eukaryota</taxon>
        <taxon>Metazoa</taxon>
        <taxon>Chordata</taxon>
        <taxon>Craniata</taxon>
        <taxon>Vertebrata</taxon>
        <taxon>Euteleostomi</taxon>
        <taxon>Mammalia</taxon>
        <taxon>Eutheria</taxon>
        <taxon>Euarchontoglires</taxon>
        <taxon>Primates</taxon>
        <taxon>Haplorrhini</taxon>
        <taxon>Platyrrhini</taxon>
        <taxon>Cebidae</taxon>
        <taxon>Saimiriinae</taxon>
        <taxon>Saimiri</taxon>
    </lineage>
</organism>
<gene>
    <name evidence="7" type="primary">SHISAL2B</name>
</gene>
<dbReference type="Proteomes" id="UP000233220">
    <property type="component" value="Unplaced"/>
</dbReference>